<dbReference type="SUPFAM" id="SSF55874">
    <property type="entry name" value="ATPase domain of HSP90 chaperone/DNA topoisomerase II/histidine kinase"/>
    <property type="match status" value="1"/>
</dbReference>
<dbReference type="Pfam" id="PF02518">
    <property type="entry name" value="HATPase_c"/>
    <property type="match status" value="1"/>
</dbReference>
<evidence type="ECO:0000256" key="1">
    <source>
        <dbReference type="ARBA" id="ARBA00022801"/>
    </source>
</evidence>
<dbReference type="InterPro" id="IPR005467">
    <property type="entry name" value="His_kinase_dom"/>
</dbReference>
<dbReference type="GO" id="GO:0016772">
    <property type="term" value="F:transferase activity, transferring phosphorus-containing groups"/>
    <property type="evidence" value="ECO:0007669"/>
    <property type="project" value="InterPro"/>
</dbReference>
<dbReference type="GO" id="GO:0016791">
    <property type="term" value="F:phosphatase activity"/>
    <property type="evidence" value="ECO:0007669"/>
    <property type="project" value="TreeGrafter"/>
</dbReference>
<dbReference type="PRINTS" id="PR00344">
    <property type="entry name" value="BCTRLSENSOR"/>
</dbReference>
<sequence>PIQSLLVVPLRHGNRVVGLMDLGELREGEAAAFSEDTRELAIAIAKQTAVLINRLDMYEKTRRRNQLLESLDETSRNIRGIKESPVLLREVIRLAAQLVNCDKGGLFLNSPQMGELILSDVYGLPTELIGSVMTHPEGMIGQAARLNEILFSNQYDEWPNRAALWQPYNFATLVAIPLRHAGKVEAVLFVADQEDEHHLSKTDIEILERFALQAAIALHTSQIVGREQRLFSQLKMLHRISDYIQSSTELEKILHVVLTGITAGYGLGFNRAAILLLDEMGENLVGQMGIGNFEEQRSYKDWAQDRHEGLFDFGRYLELLELDGVTMTPVGEAILQLKVPIQSAGTDLLSRVMVQRKSVQVSQYDYDRLPQPFVELFQPDWPLVIIPLLARDQAIGLLIADNKFTKTPITREDEERLLTFANTAAMGIEKNRLLQETAVSRNRLHSYYSASNTLMLSTDPGIVWRDIVQQAQQTAHASGARLVRIDMETGHITDLILSDSDDVDVNSIIRPNGLSMAVMKTGKPQIVEDFKQEKDRANPTFFQRGIRAAVGLPVTINRLRIGVMWIYYSEPHRFVASEVEALQLYVNQAAIAYENARRLKELEHLRQAAESLAGAADLQAVLDQIVLGARQVLQADSAVIWSYDNARRMFDLDNSIQSGMPPHVWQKHIRSGPRKGGTAETVMALGWIGVRDVNNLEKYRFMGEPTHSLLRETGVSSFQGIALRVGDEKLGVLYVNYNKQHSFSNEEQDIAKTFANHAALAMRNARLLNRLSKARRVSSIVATVTTLAKLEDTLQSVVVGTHDALGCDAVTLHVYDQEKDKVVLPPTMYGIRDERPFHEPLPSDSPLMFMLNHAPKLHIADDASEDQLFAGSSLMAKEDVASFVAVRLSVGNDTVGVMCIYHRQLCHFTDEELELIELFANQAAVAIYNAQLFKRRERRTAVFKAIFAAGQAVNSTLKRDEILNHIAEQAWRLVSFPNRQISYASIWLKKDEDKACVVAAFPPGELKRTEQAVGGTCILRRSTKNGRNGILWRVLDSGLPQLVQNVDEDPDYLPSHESTRSELVVPIMLEQEVVGVINVEHSEYDAFDEENILALEGLAVQAAIALRNARLYQNAVHHAELLDAAATVASYANSLLDEEQLLDDIVHIISESIHAYHVAVFLLDEKDEFAVMRSASSANGQKLIKSGFKLSLQSQSIVGTAVQRSEYILVADVKKDDRFLPNPELTKTRAEVAFPLKVQGRVVGVLDVQSGDVLQLGDEDVRALQTMANQLANAIENARLYAQAQAQTAALKVLFEAGQAIISSLDIESTLDTIVQKAWELTEANGRKARFSCILMQNGVTLDFVAAYPPEALADLKDDVGHIPLEEDGRSGITGRAFKTGQPQIVPDVQKDPDFIVYDTDTLSELVVPIVVGSKTIGILNIEHPEVNAFSQQDQSTLVSLAAQAGIAIQNAEAYREAQILQKMGLDLAATLELDEMLQIILDSAMRLTRTTSGSVLFWDADEERYSPAYTSFGIGEKPQEYQTTARTQGGYSRSVIDQRKPFIIYDSLAQENINPMVISKNRRSLIGVPVQCEGKVIAVLHVHSQAPKHFFDHQMVLLESLANQAGMAIAKAEQYEELKKAKGLVGARTALAWMGMASNAWRHNIEGDAVNIRNSVNLITPKIAALTAEGVLDAAVLEQLQWIATSSKKILNHPITPPLSSEEGAAPVAVNDLIQERLSQLWEDDKYAQIDPPTLQLTPSEQATVWVSPEWLRLALDLVIDNGIEAMAKSKVKQLRIETAVSNSNLEIIIQDSGKGISPGLLPVLFQNVRPPREGSLGRGLLMVQAILQTYGGDIDVKESTPEGTQMVLSLPIFHQHLGE</sequence>
<dbReference type="PROSITE" id="PS50109">
    <property type="entry name" value="HIS_KIN"/>
    <property type="match status" value="1"/>
</dbReference>
<dbReference type="PANTHER" id="PTHR43156:SF2">
    <property type="entry name" value="STAGE II SPORULATION PROTEIN E"/>
    <property type="match status" value="1"/>
</dbReference>
<dbReference type="Gene3D" id="3.30.565.10">
    <property type="entry name" value="Histidine kinase-like ATPase, C-terminal domain"/>
    <property type="match status" value="1"/>
</dbReference>
<dbReference type="PANTHER" id="PTHR43156">
    <property type="entry name" value="STAGE II SPORULATION PROTEIN E-RELATED"/>
    <property type="match status" value="1"/>
</dbReference>
<dbReference type="SUPFAM" id="SSF55781">
    <property type="entry name" value="GAF domain-like"/>
    <property type="match status" value="10"/>
</dbReference>
<dbReference type="Gene3D" id="3.30.450.40">
    <property type="match status" value="10"/>
</dbReference>
<dbReference type="GO" id="GO:0004016">
    <property type="term" value="F:adenylate cyclase activity"/>
    <property type="evidence" value="ECO:0007669"/>
    <property type="project" value="UniProtKB-EC"/>
</dbReference>
<feature type="domain" description="Histidine kinase" evidence="2">
    <location>
        <begin position="1753"/>
        <end position="1856"/>
    </location>
</feature>
<dbReference type="EC" id="4.6.1.1" evidence="3"/>
<name>A0A3B0VEN2_9ZZZZ</name>
<accession>A0A3B0VEN2</accession>
<dbReference type="InterPro" id="IPR004358">
    <property type="entry name" value="Sig_transdc_His_kin-like_C"/>
</dbReference>
<keyword evidence="1" id="KW-0378">Hydrolase</keyword>
<dbReference type="InterPro" id="IPR036890">
    <property type="entry name" value="HATPase_C_sf"/>
</dbReference>
<dbReference type="SMART" id="SM00065">
    <property type="entry name" value="GAF"/>
    <property type="match status" value="9"/>
</dbReference>
<proteinExistence type="predicted"/>
<reference evidence="3" key="1">
    <citation type="submission" date="2018-06" db="EMBL/GenBank/DDBJ databases">
        <authorList>
            <person name="Zhirakovskaya E."/>
        </authorList>
    </citation>
    <scope>NUCLEOTIDE SEQUENCE</scope>
</reference>
<dbReference type="InterPro" id="IPR029016">
    <property type="entry name" value="GAF-like_dom_sf"/>
</dbReference>
<dbReference type="InterPro" id="IPR003018">
    <property type="entry name" value="GAF"/>
</dbReference>
<protein>
    <submittedName>
        <fullName evidence="3">Adenylate cyclase</fullName>
        <ecNumber evidence="3">4.6.1.1</ecNumber>
    </submittedName>
</protein>
<feature type="non-terminal residue" evidence="3">
    <location>
        <position position="1"/>
    </location>
</feature>
<gene>
    <name evidence="3" type="ORF">MNBD_CHLOROFLEXI01-679</name>
</gene>
<evidence type="ECO:0000313" key="3">
    <source>
        <dbReference type="EMBL" id="VAW30294.1"/>
    </source>
</evidence>
<dbReference type="Pfam" id="PF13185">
    <property type="entry name" value="GAF_2"/>
    <property type="match status" value="5"/>
</dbReference>
<keyword evidence="3" id="KW-0456">Lyase</keyword>
<dbReference type="EMBL" id="UOEU01000039">
    <property type="protein sequence ID" value="VAW30294.1"/>
    <property type="molecule type" value="Genomic_DNA"/>
</dbReference>
<dbReference type="Pfam" id="PF01590">
    <property type="entry name" value="GAF"/>
    <property type="match status" value="4"/>
</dbReference>
<organism evidence="3">
    <name type="scientific">hydrothermal vent metagenome</name>
    <dbReference type="NCBI Taxonomy" id="652676"/>
    <lineage>
        <taxon>unclassified sequences</taxon>
        <taxon>metagenomes</taxon>
        <taxon>ecological metagenomes</taxon>
    </lineage>
</organism>
<dbReference type="InterPro" id="IPR052016">
    <property type="entry name" value="Bact_Sigma-Reg"/>
</dbReference>
<dbReference type="SMART" id="SM00387">
    <property type="entry name" value="HATPase_c"/>
    <property type="match status" value="1"/>
</dbReference>
<evidence type="ECO:0000259" key="2">
    <source>
        <dbReference type="PROSITE" id="PS50109"/>
    </source>
</evidence>
<dbReference type="InterPro" id="IPR003594">
    <property type="entry name" value="HATPase_dom"/>
</dbReference>